<gene>
    <name evidence="1" type="ORF">EI74_0821</name>
</gene>
<reference evidence="1 2" key="1">
    <citation type="submission" date="2019-03" db="EMBL/GenBank/DDBJ databases">
        <title>Genomic Encyclopedia of Archaeal and Bacterial Type Strains, Phase II (KMG-II): from individual species to whole genera.</title>
        <authorList>
            <person name="Goeker M."/>
        </authorList>
    </citation>
    <scope>NUCLEOTIDE SEQUENCE [LARGE SCALE GENOMIC DNA]</scope>
    <source>
        <strain evidence="1 2">ATCC 700618</strain>
    </source>
</reference>
<dbReference type="EMBL" id="SNWN01000016">
    <property type="protein sequence ID" value="TDO19002.1"/>
    <property type="molecule type" value="Genomic_DNA"/>
</dbReference>
<dbReference type="RefSeq" id="WP_094254963.1">
    <property type="nucleotide sequence ID" value="NZ_NNCE01000008.1"/>
</dbReference>
<comment type="caution">
    <text evidence="1">The sequence shown here is derived from an EMBL/GenBank/DDBJ whole genome shotgun (WGS) entry which is preliminary data.</text>
</comment>
<proteinExistence type="predicted"/>
<dbReference type="Proteomes" id="UP000295518">
    <property type="component" value="Unassembled WGS sequence"/>
</dbReference>
<name>A0A4R6IAS8_9MOLU</name>
<protein>
    <submittedName>
        <fullName evidence="1">Uncharacterized protein</fullName>
    </submittedName>
</protein>
<sequence length="143" mass="16650">MNNRYTLQIIGNSQKIEIESEASIKYYSAEEEKFVNVTENAVFDFNNKLLQISTKSKTKYIYVNSGIGISSQNSFQIITSEKFINLKEDKVAFGNNEFVKKLVHEIDLLKLKIIESKDNSYLSEKEIRSQLLLKQLQLKYRLI</sequence>
<keyword evidence="2" id="KW-1185">Reference proteome</keyword>
<accession>A0A4R6IAS8</accession>
<dbReference type="AlphaFoldDB" id="A0A4R6IAS8"/>
<evidence type="ECO:0000313" key="2">
    <source>
        <dbReference type="Proteomes" id="UP000295518"/>
    </source>
</evidence>
<organism evidence="1 2">
    <name type="scientific">Mycoplasma testudineum</name>
    <dbReference type="NCBI Taxonomy" id="244584"/>
    <lineage>
        <taxon>Bacteria</taxon>
        <taxon>Bacillati</taxon>
        <taxon>Mycoplasmatota</taxon>
        <taxon>Mollicutes</taxon>
        <taxon>Mycoplasmataceae</taxon>
        <taxon>Mycoplasma</taxon>
    </lineage>
</organism>
<evidence type="ECO:0000313" key="1">
    <source>
        <dbReference type="EMBL" id="TDO19002.1"/>
    </source>
</evidence>